<keyword evidence="1" id="KW-0808">Transferase</keyword>
<organism evidence="1 2">
    <name type="scientific">Limosilactobacillus reuteri</name>
    <name type="common">Lactobacillus reuteri</name>
    <dbReference type="NCBI Taxonomy" id="1598"/>
    <lineage>
        <taxon>Bacteria</taxon>
        <taxon>Bacillati</taxon>
        <taxon>Bacillota</taxon>
        <taxon>Bacilli</taxon>
        <taxon>Lactobacillales</taxon>
        <taxon>Lactobacillaceae</taxon>
        <taxon>Limosilactobacillus</taxon>
    </lineage>
</organism>
<dbReference type="Pfam" id="PF01501">
    <property type="entry name" value="Glyco_transf_8"/>
    <property type="match status" value="1"/>
</dbReference>
<dbReference type="SUPFAM" id="SSF53448">
    <property type="entry name" value="Nucleotide-diphospho-sugar transferases"/>
    <property type="match status" value="1"/>
</dbReference>
<dbReference type="EMBL" id="MIMV01000250">
    <property type="protein sequence ID" value="OTA81356.1"/>
    <property type="molecule type" value="Genomic_DNA"/>
</dbReference>
<accession>A0AAE5MQT7</accession>
<dbReference type="RefSeq" id="WP_086120526.1">
    <property type="nucleotide sequence ID" value="NZ_MIMJ01000105.1"/>
</dbReference>
<name>A0AAE5MQT7_LIMRT</name>
<gene>
    <name evidence="1" type="ORF">BHL83_09730</name>
</gene>
<protein>
    <submittedName>
        <fullName evidence="1">Glycosyl transferase</fullName>
    </submittedName>
</protein>
<dbReference type="Proteomes" id="UP000194219">
    <property type="component" value="Unassembled WGS sequence"/>
</dbReference>
<comment type="caution">
    <text evidence="1">The sequence shown here is derived from an EMBL/GenBank/DDBJ whole genome shotgun (WGS) entry which is preliminary data.</text>
</comment>
<dbReference type="InterPro" id="IPR029044">
    <property type="entry name" value="Nucleotide-diphossugar_trans"/>
</dbReference>
<proteinExistence type="predicted"/>
<dbReference type="GO" id="GO:0016757">
    <property type="term" value="F:glycosyltransferase activity"/>
    <property type="evidence" value="ECO:0007669"/>
    <property type="project" value="InterPro"/>
</dbReference>
<dbReference type="AlphaFoldDB" id="A0AAE5MQT7"/>
<sequence length="277" mass="32737">MNVLYCGDDNVERGLLISILSLTNNVKETLHIYVLTAGISENGKHSNRIHQQLINLLDSLVKQNDSQSFVKKIDVGTLVARDFPKVNINTIFTPASMLRLYADEVAELPDKLIYLDTDIICRRDFSNFYYQNIDDLELVGVLDYYGKWFFHHHLQVFDYINSGMMLLNLQLIKQTGLFTKSRERCKSKKMFMPDQSSINYYVRSYRLAPRRYNDQLRLHRDTVFQHFTTHFGYLPKVHTITVKPWDIDRVHSELHLHEYDDLLAKYQQIYSQYKENL</sequence>
<reference evidence="1 2" key="1">
    <citation type="submission" date="2016-09" db="EMBL/GenBank/DDBJ databases">
        <title>Lactobacillus reuteri KLR3006, genome sequencing and assembly.</title>
        <authorList>
            <person name="Lee J.-Y."/>
            <person name="Kim E.B."/>
            <person name="Choi Y.-J."/>
        </authorList>
    </citation>
    <scope>NUCLEOTIDE SEQUENCE [LARGE SCALE GENOMIC DNA]</scope>
    <source>
        <strain evidence="1 2">KLR3006</strain>
    </source>
</reference>
<evidence type="ECO:0000313" key="2">
    <source>
        <dbReference type="Proteomes" id="UP000194219"/>
    </source>
</evidence>
<evidence type="ECO:0000313" key="1">
    <source>
        <dbReference type="EMBL" id="OTA81356.1"/>
    </source>
</evidence>
<dbReference type="InterPro" id="IPR002495">
    <property type="entry name" value="Glyco_trans_8"/>
</dbReference>
<dbReference type="Gene3D" id="3.90.550.10">
    <property type="entry name" value="Spore Coat Polysaccharide Biosynthesis Protein SpsA, Chain A"/>
    <property type="match status" value="1"/>
</dbReference>